<dbReference type="Proteomes" id="UP000789920">
    <property type="component" value="Unassembled WGS sequence"/>
</dbReference>
<name>A0ACA9REI1_9GLOM</name>
<accession>A0ACA9REI1</accession>
<proteinExistence type="predicted"/>
<dbReference type="EMBL" id="CAJVQC010050605">
    <property type="protein sequence ID" value="CAG8789285.1"/>
    <property type="molecule type" value="Genomic_DNA"/>
</dbReference>
<organism evidence="1 2">
    <name type="scientific">Racocetra persica</name>
    <dbReference type="NCBI Taxonomy" id="160502"/>
    <lineage>
        <taxon>Eukaryota</taxon>
        <taxon>Fungi</taxon>
        <taxon>Fungi incertae sedis</taxon>
        <taxon>Mucoromycota</taxon>
        <taxon>Glomeromycotina</taxon>
        <taxon>Glomeromycetes</taxon>
        <taxon>Diversisporales</taxon>
        <taxon>Gigasporaceae</taxon>
        <taxon>Racocetra</taxon>
    </lineage>
</organism>
<sequence length="179" mass="20545">ATLGQVAASWAWLRGVINKNHNQDQFIDEWLNYSSQERPFSASSVKNPSFTKFSLRYWHIMLNAAPNLSKFACCLLSIPPNFATFEWVWSLLGNIHMEHHNRLSPVQAAKMSNILDNDDYIDNSDDIDEFMVNLNQISEKIINDIHVLDVNSEKIIPALKDVFDSKAVKKSLNFYINQS</sequence>
<keyword evidence="2" id="KW-1185">Reference proteome</keyword>
<comment type="caution">
    <text evidence="1">The sequence shown here is derived from an EMBL/GenBank/DDBJ whole genome shotgun (WGS) entry which is preliminary data.</text>
</comment>
<feature type="non-terminal residue" evidence="1">
    <location>
        <position position="1"/>
    </location>
</feature>
<gene>
    <name evidence="1" type="ORF">RPERSI_LOCUS18862</name>
</gene>
<feature type="non-terminal residue" evidence="1">
    <location>
        <position position="179"/>
    </location>
</feature>
<reference evidence="1" key="1">
    <citation type="submission" date="2021-06" db="EMBL/GenBank/DDBJ databases">
        <authorList>
            <person name="Kallberg Y."/>
            <person name="Tangrot J."/>
            <person name="Rosling A."/>
        </authorList>
    </citation>
    <scope>NUCLEOTIDE SEQUENCE</scope>
    <source>
        <strain evidence="1">MA461A</strain>
    </source>
</reference>
<evidence type="ECO:0000313" key="1">
    <source>
        <dbReference type="EMBL" id="CAG8789285.1"/>
    </source>
</evidence>
<protein>
    <submittedName>
        <fullName evidence="1">21847_t:CDS:1</fullName>
    </submittedName>
</protein>
<evidence type="ECO:0000313" key="2">
    <source>
        <dbReference type="Proteomes" id="UP000789920"/>
    </source>
</evidence>